<reference evidence="1 2" key="1">
    <citation type="submission" date="2019-02" db="EMBL/GenBank/DDBJ databases">
        <title>Deep-cultivation of Planctomycetes and their phenomic and genomic characterization uncovers novel biology.</title>
        <authorList>
            <person name="Wiegand S."/>
            <person name="Jogler M."/>
            <person name="Boedeker C."/>
            <person name="Pinto D."/>
            <person name="Vollmers J."/>
            <person name="Rivas-Marin E."/>
            <person name="Kohn T."/>
            <person name="Peeters S.H."/>
            <person name="Heuer A."/>
            <person name="Rast P."/>
            <person name="Oberbeckmann S."/>
            <person name="Bunk B."/>
            <person name="Jeske O."/>
            <person name="Meyerdierks A."/>
            <person name="Storesund J.E."/>
            <person name="Kallscheuer N."/>
            <person name="Luecker S."/>
            <person name="Lage O.M."/>
            <person name="Pohl T."/>
            <person name="Merkel B.J."/>
            <person name="Hornburger P."/>
            <person name="Mueller R.-W."/>
            <person name="Bruemmer F."/>
            <person name="Labrenz M."/>
            <person name="Spormann A.M."/>
            <person name="Op den Camp H."/>
            <person name="Overmann J."/>
            <person name="Amann R."/>
            <person name="Jetten M.S.M."/>
            <person name="Mascher T."/>
            <person name="Medema M.H."/>
            <person name="Devos D.P."/>
            <person name="Kaster A.-K."/>
            <person name="Ovreas L."/>
            <person name="Rohde M."/>
            <person name="Galperin M.Y."/>
            <person name="Jogler C."/>
        </authorList>
    </citation>
    <scope>NUCLEOTIDE SEQUENCE [LARGE SCALE GENOMIC DNA]</scope>
    <source>
        <strain evidence="1 2">EC9</strain>
    </source>
</reference>
<evidence type="ECO:0000313" key="2">
    <source>
        <dbReference type="Proteomes" id="UP000319557"/>
    </source>
</evidence>
<organism evidence="1 2">
    <name type="scientific">Rosistilla ulvae</name>
    <dbReference type="NCBI Taxonomy" id="1930277"/>
    <lineage>
        <taxon>Bacteria</taxon>
        <taxon>Pseudomonadati</taxon>
        <taxon>Planctomycetota</taxon>
        <taxon>Planctomycetia</taxon>
        <taxon>Pirellulales</taxon>
        <taxon>Pirellulaceae</taxon>
        <taxon>Rosistilla</taxon>
    </lineage>
</organism>
<dbReference type="AlphaFoldDB" id="A0A517M1N1"/>
<protein>
    <submittedName>
        <fullName evidence="1">Uncharacterized protein</fullName>
    </submittedName>
</protein>
<dbReference type="KEGG" id="ruv:EC9_29220"/>
<gene>
    <name evidence="1" type="ORF">EC9_29220</name>
</gene>
<dbReference type="EMBL" id="CP036261">
    <property type="protein sequence ID" value="QDS88729.1"/>
    <property type="molecule type" value="Genomic_DNA"/>
</dbReference>
<name>A0A517M1N1_9BACT</name>
<accession>A0A517M1N1</accession>
<dbReference type="OrthoDB" id="292272at2"/>
<dbReference type="RefSeq" id="WP_145284375.1">
    <property type="nucleotide sequence ID" value="NZ_CP036261.1"/>
</dbReference>
<evidence type="ECO:0000313" key="1">
    <source>
        <dbReference type="EMBL" id="QDS88729.1"/>
    </source>
</evidence>
<keyword evidence="2" id="KW-1185">Reference proteome</keyword>
<proteinExistence type="predicted"/>
<dbReference type="Proteomes" id="UP000319557">
    <property type="component" value="Chromosome"/>
</dbReference>
<sequence length="92" mass="10485">MSNAQRLDEVRAFLQAWFSKSHPSNVWSATESILISDGHYCGRRFAFGPYTAIWFVEENQVKIFDPDGSVAVRQDCSELFGEEPTIEIRRAA</sequence>